<dbReference type="InterPro" id="IPR036937">
    <property type="entry name" value="Adhesion_dom_fimbrial_sf"/>
</dbReference>
<dbReference type="RefSeq" id="WP_397217794.1">
    <property type="nucleotide sequence ID" value="NZ_JBGFSN010000011.1"/>
</dbReference>
<dbReference type="Gene3D" id="2.60.40.3310">
    <property type="match status" value="1"/>
</dbReference>
<name>A0ABW7Q0V3_9GAMM</name>
<dbReference type="InterPro" id="IPR000259">
    <property type="entry name" value="Adhesion_dom_fimbrial"/>
</dbReference>
<reference evidence="3 4" key="1">
    <citation type="submission" date="2024-08" db="EMBL/GenBank/DDBJ databases">
        <title>Pantoea ronii - a newly identified human opportunistic pathogen.</title>
        <authorList>
            <person name="Keidar-Friedman D."/>
            <person name="Sorek N."/>
            <person name="Leshin-Carmel D."/>
            <person name="Tsur A."/>
            <person name="Amsalem M."/>
            <person name="Tolkach D."/>
            <person name="Brosh-Nissimov T."/>
        </authorList>
    </citation>
    <scope>NUCLEOTIDE SEQUENCE [LARGE SCALE GENOMIC DNA]</scope>
    <source>
        <strain evidence="3 4">AA23256</strain>
    </source>
</reference>
<evidence type="ECO:0000256" key="1">
    <source>
        <dbReference type="SAM" id="SignalP"/>
    </source>
</evidence>
<keyword evidence="1" id="KW-0732">Signal</keyword>
<dbReference type="Proteomes" id="UP001611251">
    <property type="component" value="Unassembled WGS sequence"/>
</dbReference>
<dbReference type="EMBL" id="JBGFSN010000011">
    <property type="protein sequence ID" value="MFH8136213.1"/>
    <property type="molecule type" value="Genomic_DNA"/>
</dbReference>
<feature type="domain" description="Fimbrial-type adhesion" evidence="2">
    <location>
        <begin position="197"/>
        <end position="335"/>
    </location>
</feature>
<evidence type="ECO:0000313" key="4">
    <source>
        <dbReference type="Proteomes" id="UP001611251"/>
    </source>
</evidence>
<proteinExistence type="predicted"/>
<keyword evidence="4" id="KW-1185">Reference proteome</keyword>
<protein>
    <submittedName>
        <fullName evidence="3">Fimbrial protein</fullName>
    </submittedName>
</protein>
<sequence length="336" mass="37125">MSGRNLILLICLFFAHHVQAICYLDPAYAGNQTMTLPPITLKIDADAAADMSVPFYKAETPRLGTKVSWINCEKGYKVGRDVYYLTGFDPQNNSYATSVPGIRVRPVFSNGVAYGYFPREQDGPCDVTEPTMKCRINVPEASLFGLEFYKSNENLKLSDKSGNIVLSAGDLLYYWIEYKTPANQTLKLYINDIKIVSTPVCNVSETINIDYGHVTSRTLTTEGIEKPLDFYINCKTDYGTYSASAHINTDTPSSDSKYIKVQDASGSINALGIKIQDSKGKELLLNRADSFEIKSNTASGSQAKFNWKAILFPVMPGVRPVSGAFKAQAQITFTIN</sequence>
<accession>A0ABW7Q0V3</accession>
<gene>
    <name evidence="3" type="ORF">ABU178_18850</name>
</gene>
<organism evidence="3 4">
    <name type="scientific">Pantoea osteomyelitidis</name>
    <dbReference type="NCBI Taxonomy" id="3230026"/>
    <lineage>
        <taxon>Bacteria</taxon>
        <taxon>Pseudomonadati</taxon>
        <taxon>Pseudomonadota</taxon>
        <taxon>Gammaproteobacteria</taxon>
        <taxon>Enterobacterales</taxon>
        <taxon>Erwiniaceae</taxon>
        <taxon>Pantoea</taxon>
    </lineage>
</organism>
<feature type="chain" id="PRO_5047188684" evidence="1">
    <location>
        <begin position="21"/>
        <end position="336"/>
    </location>
</feature>
<dbReference type="Gene3D" id="2.60.40.1090">
    <property type="entry name" value="Fimbrial-type adhesion domain"/>
    <property type="match status" value="1"/>
</dbReference>
<feature type="signal peptide" evidence="1">
    <location>
        <begin position="1"/>
        <end position="20"/>
    </location>
</feature>
<dbReference type="Pfam" id="PF00419">
    <property type="entry name" value="Fimbrial"/>
    <property type="match status" value="1"/>
</dbReference>
<evidence type="ECO:0000259" key="2">
    <source>
        <dbReference type="Pfam" id="PF00419"/>
    </source>
</evidence>
<comment type="caution">
    <text evidence="3">The sequence shown here is derived from an EMBL/GenBank/DDBJ whole genome shotgun (WGS) entry which is preliminary data.</text>
</comment>
<evidence type="ECO:0000313" key="3">
    <source>
        <dbReference type="EMBL" id="MFH8136213.1"/>
    </source>
</evidence>
<dbReference type="SUPFAM" id="SSF49401">
    <property type="entry name" value="Bacterial adhesins"/>
    <property type="match status" value="1"/>
</dbReference>
<dbReference type="InterPro" id="IPR008966">
    <property type="entry name" value="Adhesion_dom_sf"/>
</dbReference>